<keyword evidence="1 4" id="KW-0812">Transmembrane</keyword>
<feature type="transmembrane region" description="Helical" evidence="4">
    <location>
        <begin position="337"/>
        <end position="358"/>
    </location>
</feature>
<feature type="transmembrane region" description="Helical" evidence="4">
    <location>
        <begin position="147"/>
        <end position="166"/>
    </location>
</feature>
<feature type="transmembrane region" description="Helical" evidence="4">
    <location>
        <begin position="86"/>
        <end position="107"/>
    </location>
</feature>
<dbReference type="GO" id="GO:0022857">
    <property type="term" value="F:transmembrane transporter activity"/>
    <property type="evidence" value="ECO:0007669"/>
    <property type="project" value="InterPro"/>
</dbReference>
<dbReference type="Proteomes" id="UP001138757">
    <property type="component" value="Unassembled WGS sequence"/>
</dbReference>
<feature type="transmembrane region" description="Helical" evidence="4">
    <location>
        <begin position="237"/>
        <end position="254"/>
    </location>
</feature>
<dbReference type="InterPro" id="IPR036259">
    <property type="entry name" value="MFS_trans_sf"/>
</dbReference>
<gene>
    <name evidence="6" type="ORF">KK488_00565</name>
</gene>
<evidence type="ECO:0000313" key="6">
    <source>
        <dbReference type="EMBL" id="MBT2185438.1"/>
    </source>
</evidence>
<dbReference type="Gene3D" id="1.20.1250.20">
    <property type="entry name" value="MFS general substrate transporter like domains"/>
    <property type="match status" value="2"/>
</dbReference>
<dbReference type="EMBL" id="JAHGAW010000001">
    <property type="protein sequence ID" value="MBT2185438.1"/>
    <property type="molecule type" value="Genomic_DNA"/>
</dbReference>
<proteinExistence type="predicted"/>
<keyword evidence="2 4" id="KW-1133">Transmembrane helix</keyword>
<dbReference type="InterPro" id="IPR011701">
    <property type="entry name" value="MFS"/>
</dbReference>
<feature type="domain" description="Major facilitator superfamily (MFS) profile" evidence="5">
    <location>
        <begin position="20"/>
        <end position="420"/>
    </location>
</feature>
<comment type="caution">
    <text evidence="6">The sequence shown here is derived from an EMBL/GenBank/DDBJ whole genome shotgun (WGS) entry which is preliminary data.</text>
</comment>
<dbReference type="InterPro" id="IPR050327">
    <property type="entry name" value="Proton-linked_MCT"/>
</dbReference>
<dbReference type="PROSITE" id="PS50850">
    <property type="entry name" value="MFS"/>
    <property type="match status" value="1"/>
</dbReference>
<feature type="transmembrane region" description="Helical" evidence="4">
    <location>
        <begin position="307"/>
        <end position="331"/>
    </location>
</feature>
<dbReference type="SUPFAM" id="SSF103473">
    <property type="entry name" value="MFS general substrate transporter"/>
    <property type="match status" value="1"/>
</dbReference>
<feature type="transmembrane region" description="Helical" evidence="4">
    <location>
        <begin position="113"/>
        <end position="135"/>
    </location>
</feature>
<evidence type="ECO:0000256" key="1">
    <source>
        <dbReference type="ARBA" id="ARBA00022692"/>
    </source>
</evidence>
<evidence type="ECO:0000256" key="4">
    <source>
        <dbReference type="SAM" id="Phobius"/>
    </source>
</evidence>
<feature type="transmembrane region" description="Helical" evidence="4">
    <location>
        <begin position="21"/>
        <end position="46"/>
    </location>
</feature>
<feature type="transmembrane region" description="Helical" evidence="4">
    <location>
        <begin position="178"/>
        <end position="197"/>
    </location>
</feature>
<name>A0A9X1AJP8_9SPHN</name>
<dbReference type="RefSeq" id="WP_214621194.1">
    <property type="nucleotide sequence ID" value="NZ_JAHGAW010000001.1"/>
</dbReference>
<evidence type="ECO:0000259" key="5">
    <source>
        <dbReference type="PROSITE" id="PS50850"/>
    </source>
</evidence>
<evidence type="ECO:0000256" key="2">
    <source>
        <dbReference type="ARBA" id="ARBA00022989"/>
    </source>
</evidence>
<dbReference type="Pfam" id="PF07690">
    <property type="entry name" value="MFS_1"/>
    <property type="match status" value="1"/>
</dbReference>
<feature type="transmembrane region" description="Helical" evidence="4">
    <location>
        <begin position="274"/>
        <end position="295"/>
    </location>
</feature>
<reference evidence="6" key="1">
    <citation type="submission" date="2021-05" db="EMBL/GenBank/DDBJ databases">
        <title>Genome of Sphingobium sp. strain.</title>
        <authorList>
            <person name="Fan R."/>
        </authorList>
    </citation>
    <scope>NUCLEOTIDE SEQUENCE</scope>
    <source>
        <strain evidence="6">H33</strain>
    </source>
</reference>
<dbReference type="AlphaFoldDB" id="A0A9X1AJP8"/>
<organism evidence="6 7">
    <name type="scientific">Sphingobium nicotianae</name>
    <dbReference type="NCBI Taxonomy" id="2782607"/>
    <lineage>
        <taxon>Bacteria</taxon>
        <taxon>Pseudomonadati</taxon>
        <taxon>Pseudomonadota</taxon>
        <taxon>Alphaproteobacteria</taxon>
        <taxon>Sphingomonadales</taxon>
        <taxon>Sphingomonadaceae</taxon>
        <taxon>Sphingobium</taxon>
    </lineage>
</organism>
<dbReference type="PANTHER" id="PTHR11360:SF290">
    <property type="entry name" value="MONOCARBOXYLATE MFS PERMEASE"/>
    <property type="match status" value="1"/>
</dbReference>
<feature type="transmembrane region" description="Helical" evidence="4">
    <location>
        <begin position="58"/>
        <end position="79"/>
    </location>
</feature>
<accession>A0A9X1AJP8</accession>
<dbReference type="InterPro" id="IPR020846">
    <property type="entry name" value="MFS_dom"/>
</dbReference>
<keyword evidence="7" id="KW-1185">Reference proteome</keyword>
<evidence type="ECO:0000256" key="3">
    <source>
        <dbReference type="ARBA" id="ARBA00023136"/>
    </source>
</evidence>
<dbReference type="PANTHER" id="PTHR11360">
    <property type="entry name" value="MONOCARBOXYLATE TRANSPORTER"/>
    <property type="match status" value="1"/>
</dbReference>
<sequence>MTEAATSSEPRYESDFSLRKLKLVTIITIANMFATSLLPFGAITLVNMPMTREFGWTQAQYGLAMTSLMWCGACTLIFYGRVMDKFGVRLAIIAGTVGVGLSTLALGFVTQLWQFYLCFALLGIFGSTGIGYTKIVSALFTQHRGKALSLFGVESTLAGAGIPFLLNWLITGFGWRGMFIACGGIIFALIPLIYFQIDEPGEINSDRRLVRRRTEARIDRSASLEGLTQGQILRDRVFWLIVVATIIGTAPRTGMMPSLVPMLLEKGFTQADAVTYMSASSVLALAGTVVGGWAVDRVNDSRIAIPFKVISFLGLLFFIMASASFGGWYLLGLAMGFGGFSLGTARPIGTYLHVRFFGLKSFGFYHGFENMFLAFAMGCAPPVVGYLHDASGSYTSGYVVMLVSLAIGTILYWVLGPYRYAANIGAVPLPPEEPEQVKQRAGAATIAAATG</sequence>
<keyword evidence="3 4" id="KW-0472">Membrane</keyword>
<feature type="transmembrane region" description="Helical" evidence="4">
    <location>
        <begin position="370"/>
        <end position="388"/>
    </location>
</feature>
<feature type="transmembrane region" description="Helical" evidence="4">
    <location>
        <begin position="394"/>
        <end position="415"/>
    </location>
</feature>
<protein>
    <submittedName>
        <fullName evidence="6">MFS transporter</fullName>
    </submittedName>
</protein>
<evidence type="ECO:0000313" key="7">
    <source>
        <dbReference type="Proteomes" id="UP001138757"/>
    </source>
</evidence>